<sequence>MGILDMFTTNKKEIYIEGDQLNYLEYGEMEQVDLSKLKYAYAEVLGGDPFLFLFDHRQWYISGLLKGFETVYRQLSGRFGFDDTVFYNVTGQTNDIKKRIWLKKYPRNYSILQQEDVADYTHGFEVMTTVPLLLSWDTSYDELQTLNVGHLEKSDYDINVFVFDYPVRIGNMIVEGLEAYYDNERTDIAVQHYICALYNDAHTDTSYYEIKAEWMRHIPIDVDTCGYERDDQKHLTFDIEDVWLSISYTYDIEEGYDDGSTSLSIQNNRSYPDLLNHRDYTDDHISIDAYIPFHTVHEIVEDYRKNINVFALPSLIRKTLDNKSGIWLDKNNGKIGFAGEEMCLLYDMHDIKRICFYNLLPAKGPGYASFEVQLKDMEHTDTVFYGDCYAFDGYADHLREVFGLEVYIPEADYNC</sequence>
<dbReference type="EMBL" id="UGYW01000002">
    <property type="protein sequence ID" value="SUJ30421.1"/>
    <property type="molecule type" value="Genomic_DNA"/>
</dbReference>
<reference evidence="1 2" key="1">
    <citation type="submission" date="2018-06" db="EMBL/GenBank/DDBJ databases">
        <authorList>
            <consortium name="Pathogen Informatics"/>
            <person name="Doyle S."/>
        </authorList>
    </citation>
    <scope>NUCLEOTIDE SEQUENCE [LARGE SCALE GENOMIC DNA]</scope>
    <source>
        <strain evidence="1 2">NCTC11388</strain>
    </source>
</reference>
<organism evidence="1 2">
    <name type="scientific">Sphingobacterium spiritivorum</name>
    <name type="common">Flavobacterium spiritivorum</name>
    <dbReference type="NCBI Taxonomy" id="258"/>
    <lineage>
        <taxon>Bacteria</taxon>
        <taxon>Pseudomonadati</taxon>
        <taxon>Bacteroidota</taxon>
        <taxon>Sphingobacteriia</taxon>
        <taxon>Sphingobacteriales</taxon>
        <taxon>Sphingobacteriaceae</taxon>
        <taxon>Sphingobacterium</taxon>
    </lineage>
</organism>
<accession>A0A380CVN7</accession>
<dbReference type="AlphaFoldDB" id="A0A380CVN7"/>
<proteinExistence type="predicted"/>
<gene>
    <name evidence="1" type="ORF">NCTC11388_04760</name>
</gene>
<dbReference type="Proteomes" id="UP000254893">
    <property type="component" value="Unassembled WGS sequence"/>
</dbReference>
<evidence type="ECO:0000313" key="1">
    <source>
        <dbReference type="EMBL" id="SUJ30421.1"/>
    </source>
</evidence>
<dbReference type="RefSeq" id="WP_115171869.1">
    <property type="nucleotide sequence ID" value="NZ_UGYW01000002.1"/>
</dbReference>
<protein>
    <submittedName>
        <fullName evidence="1">Uncharacterized protein</fullName>
    </submittedName>
</protein>
<evidence type="ECO:0000313" key="2">
    <source>
        <dbReference type="Proteomes" id="UP000254893"/>
    </source>
</evidence>
<name>A0A380CVN7_SPHSI</name>